<protein>
    <recommendedName>
        <fullName evidence="14">Leucine-rich repeat-containing N-terminal plant-type domain-containing protein</fullName>
    </recommendedName>
</protein>
<dbReference type="InterPro" id="IPR013210">
    <property type="entry name" value="LRR_N_plant-typ"/>
</dbReference>
<evidence type="ECO:0000256" key="8">
    <source>
        <dbReference type="ARBA" id="ARBA00022737"/>
    </source>
</evidence>
<sequence length="795" mass="89576">MESPPLFVRFLSFLMLTTLCHAIAFTQSFNSSIQRCHDDESLALLQFKNSFNISSSCSYSKLESWKLNQGVRSGECCSWDGVECDEKTNHVVSVDLSESCIYGSINSNSTLFRLVHFQRLNLGSNDFIHSQIPSEIGQLSRLTHLDSCFSGFSGEIPAGISNLSSLVSLDLSRNLDFISYDGLLKLRQTSFRGLVQNMTNFKELDLECMDISSTVLANLSSLESLHLCCCELHGEFPASIFWLPNLKIINLCENINLTGFLPDFHPRSHLERLRLFSISFYGKENQLTGPIPSQINNLTSLSSLCLSSNKLQGSIPINFTRLNQLEFLDLHSNTLAGSLDLSSFFQLNQLTELTLSFNSLSVHSTMATNGHLPYLRALGLNQHGLEYLDLSSNSLQAQIPSWMCFISTNSIDFLNLSHNLLTGFEQNPIIFQWAQIRTLDLRSNQLQESLPLPPPSTISYLISHNQLTACRDDCKLRMISISYNQLQGQVPKSLANCSSLQLVDFGNNQITDTFPSWLGNLSVLRILILRSNHFYGVIDQKPKTKGFPSLRIIDLSGNVSSESCHRYMWEAMKTIQANHMTYMGENMRPNFTDVDTYYGEYDYSMTMFNKGVKLEYDKIQDIFLAIDFSNNRFEGKIPEIIGNHKGLNLLNLSNNLLKGHIPPSLASLSLLEGLDLSKNKLSGKIPPELAQLTFLAFFNVSYKELEGPIPQGKQFDTFQSNQYEGNLGLYGAPLTKKCEDFGDSPPFFPTSDDESISLECKPSDLRRCTYYQTRSCKTRRYDGDSGRLYVSFAKR</sequence>
<dbReference type="STRING" id="3983.A0A199UAF5"/>
<dbReference type="FunFam" id="3.80.10.10:FF:000213">
    <property type="entry name" value="Tyrosine-sulfated glycopeptide receptor 1"/>
    <property type="match status" value="1"/>
</dbReference>
<name>A0A199UAF5_MANES</name>
<dbReference type="GO" id="GO:0005886">
    <property type="term" value="C:plasma membrane"/>
    <property type="evidence" value="ECO:0007669"/>
    <property type="project" value="UniProtKB-SubCell"/>
</dbReference>
<evidence type="ECO:0000256" key="12">
    <source>
        <dbReference type="ARBA" id="ARBA00023180"/>
    </source>
</evidence>
<comment type="similarity">
    <text evidence="3">Belongs to the RLP family.</text>
</comment>
<evidence type="ECO:0000256" key="5">
    <source>
        <dbReference type="ARBA" id="ARBA00022614"/>
    </source>
</evidence>
<keyword evidence="10" id="KW-0472">Membrane</keyword>
<evidence type="ECO:0000256" key="2">
    <source>
        <dbReference type="ARBA" id="ARBA00004479"/>
    </source>
</evidence>
<dbReference type="PANTHER" id="PTHR48061:SF12">
    <property type="entry name" value="DISEASE RESISTANCE LIKE PROTEIN"/>
    <property type="match status" value="1"/>
</dbReference>
<dbReference type="Pfam" id="PF13855">
    <property type="entry name" value="LRR_8"/>
    <property type="match status" value="1"/>
</dbReference>
<feature type="chain" id="PRO_5008285055" description="Leucine-rich repeat-containing N-terminal plant-type domain-containing protein" evidence="13">
    <location>
        <begin position="23"/>
        <end position="795"/>
    </location>
</feature>
<keyword evidence="7 13" id="KW-0732">Signal</keyword>
<keyword evidence="8" id="KW-0677">Repeat</keyword>
<keyword evidence="11" id="KW-0675">Receptor</keyword>
<evidence type="ECO:0000256" key="13">
    <source>
        <dbReference type="SAM" id="SignalP"/>
    </source>
</evidence>
<feature type="signal peptide" evidence="13">
    <location>
        <begin position="1"/>
        <end position="22"/>
    </location>
</feature>
<gene>
    <name evidence="15" type="ORF">MANES_S071000</name>
</gene>
<accession>A0A199UAF5</accession>
<dbReference type="InterPro" id="IPR046956">
    <property type="entry name" value="RLP23-like"/>
</dbReference>
<keyword evidence="6" id="KW-0812">Transmembrane</keyword>
<evidence type="ECO:0000256" key="6">
    <source>
        <dbReference type="ARBA" id="ARBA00022692"/>
    </source>
</evidence>
<evidence type="ECO:0000259" key="14">
    <source>
        <dbReference type="Pfam" id="PF08263"/>
    </source>
</evidence>
<keyword evidence="4" id="KW-1003">Cell membrane</keyword>
<evidence type="ECO:0000256" key="10">
    <source>
        <dbReference type="ARBA" id="ARBA00023136"/>
    </source>
</evidence>
<evidence type="ECO:0000256" key="4">
    <source>
        <dbReference type="ARBA" id="ARBA00022475"/>
    </source>
</evidence>
<evidence type="ECO:0000256" key="7">
    <source>
        <dbReference type="ARBA" id="ARBA00022729"/>
    </source>
</evidence>
<dbReference type="Pfam" id="PF08263">
    <property type="entry name" value="LRRNT_2"/>
    <property type="match status" value="1"/>
</dbReference>
<dbReference type="PANTHER" id="PTHR48061">
    <property type="entry name" value="LEUCINE-RICH REPEAT RECEPTOR PROTEIN KINASE EMS1-LIKE-RELATED"/>
    <property type="match status" value="1"/>
</dbReference>
<evidence type="ECO:0000256" key="1">
    <source>
        <dbReference type="ARBA" id="ARBA00004236"/>
    </source>
</evidence>
<dbReference type="SUPFAM" id="SSF52058">
    <property type="entry name" value="L domain-like"/>
    <property type="match status" value="3"/>
</dbReference>
<evidence type="ECO:0000256" key="9">
    <source>
        <dbReference type="ARBA" id="ARBA00022989"/>
    </source>
</evidence>
<keyword evidence="9" id="KW-1133">Transmembrane helix</keyword>
<proteinExistence type="inferred from homology"/>
<evidence type="ECO:0000256" key="3">
    <source>
        <dbReference type="ARBA" id="ARBA00009592"/>
    </source>
</evidence>
<dbReference type="InterPro" id="IPR032675">
    <property type="entry name" value="LRR_dom_sf"/>
</dbReference>
<evidence type="ECO:0000256" key="11">
    <source>
        <dbReference type="ARBA" id="ARBA00023170"/>
    </source>
</evidence>
<keyword evidence="5" id="KW-0433">Leucine-rich repeat</keyword>
<dbReference type="EMBL" id="KV450723">
    <property type="protein sequence ID" value="OAY21632.1"/>
    <property type="molecule type" value="Genomic_DNA"/>
</dbReference>
<organism evidence="15">
    <name type="scientific">Manihot esculenta</name>
    <name type="common">Cassava</name>
    <name type="synonym">Jatropha manihot</name>
    <dbReference type="NCBI Taxonomy" id="3983"/>
    <lineage>
        <taxon>Eukaryota</taxon>
        <taxon>Viridiplantae</taxon>
        <taxon>Streptophyta</taxon>
        <taxon>Embryophyta</taxon>
        <taxon>Tracheophyta</taxon>
        <taxon>Spermatophyta</taxon>
        <taxon>Magnoliopsida</taxon>
        <taxon>eudicotyledons</taxon>
        <taxon>Gunneridae</taxon>
        <taxon>Pentapetalae</taxon>
        <taxon>rosids</taxon>
        <taxon>fabids</taxon>
        <taxon>Malpighiales</taxon>
        <taxon>Euphorbiaceae</taxon>
        <taxon>Crotonoideae</taxon>
        <taxon>Manihoteae</taxon>
        <taxon>Manihot</taxon>
    </lineage>
</organism>
<dbReference type="Pfam" id="PF00560">
    <property type="entry name" value="LRR_1"/>
    <property type="match status" value="4"/>
</dbReference>
<keyword evidence="12" id="KW-0325">Glycoprotein</keyword>
<dbReference type="AlphaFoldDB" id="A0A199UAF5"/>
<evidence type="ECO:0000313" key="15">
    <source>
        <dbReference type="EMBL" id="OAY21632.1"/>
    </source>
</evidence>
<feature type="domain" description="Leucine-rich repeat-containing N-terminal plant-type" evidence="14">
    <location>
        <begin position="37"/>
        <end position="85"/>
    </location>
</feature>
<dbReference type="Gene3D" id="3.80.10.10">
    <property type="entry name" value="Ribonuclease Inhibitor"/>
    <property type="match status" value="4"/>
</dbReference>
<dbReference type="InterPro" id="IPR001611">
    <property type="entry name" value="Leu-rich_rpt"/>
</dbReference>
<reference evidence="15" key="1">
    <citation type="submission" date="2016-02" db="EMBL/GenBank/DDBJ databases">
        <title>WGS assembly of Manihot esculenta.</title>
        <authorList>
            <person name="Bredeson J.V."/>
            <person name="Prochnik S.E."/>
            <person name="Lyons J.B."/>
            <person name="Schmutz J."/>
            <person name="Grimwood J."/>
            <person name="Vrebalov J."/>
            <person name="Bart R.S."/>
            <person name="Amuge T."/>
            <person name="Ferguson M.E."/>
            <person name="Green R."/>
            <person name="Putnam N."/>
            <person name="Stites J."/>
            <person name="Rounsley S."/>
            <person name="Rokhsar D.S."/>
        </authorList>
    </citation>
    <scope>NUCLEOTIDE SEQUENCE [LARGE SCALE GENOMIC DNA]</scope>
    <source>
        <tissue evidence="15">Leaf</tissue>
    </source>
</reference>
<comment type="subcellular location">
    <subcellularLocation>
        <location evidence="1">Cell membrane</location>
    </subcellularLocation>
    <subcellularLocation>
        <location evidence="2">Membrane</location>
        <topology evidence="2">Single-pass type I membrane protein</topology>
    </subcellularLocation>
</comment>